<evidence type="ECO:0000313" key="10">
    <source>
        <dbReference type="Proteomes" id="UP000055611"/>
    </source>
</evidence>
<proteinExistence type="predicted"/>
<dbReference type="NCBIfam" id="NF033216">
    <property type="entry name" value="lipo_YgdI_YgdR"/>
    <property type="match status" value="1"/>
</dbReference>
<dbReference type="RefSeq" id="WP_078063760.1">
    <property type="nucleotide sequence ID" value="NZ_CP014206.1"/>
</dbReference>
<dbReference type="PROSITE" id="PS51257">
    <property type="entry name" value="PROKAR_LIPOPROTEIN"/>
    <property type="match status" value="1"/>
</dbReference>
<dbReference type="AlphaFoldDB" id="A0A126QPJ6"/>
<name>A0A126QPJ6_9BACT</name>
<dbReference type="Proteomes" id="UP000295506">
    <property type="component" value="Unassembled WGS sequence"/>
</dbReference>
<protein>
    <submittedName>
        <fullName evidence="9">Uncharacterized protein DUF903</fullName>
    </submittedName>
</protein>
<evidence type="ECO:0000256" key="2">
    <source>
        <dbReference type="ARBA" id="ARBA00022729"/>
    </source>
</evidence>
<organism evidence="9 11">
    <name type="scientific">Pseudodesulfovibrio indicus</name>
    <dbReference type="NCBI Taxonomy" id="1716143"/>
    <lineage>
        <taxon>Bacteria</taxon>
        <taxon>Pseudomonadati</taxon>
        <taxon>Thermodesulfobacteriota</taxon>
        <taxon>Desulfovibrionia</taxon>
        <taxon>Desulfovibrionales</taxon>
        <taxon>Desulfovibrionaceae</taxon>
    </lineage>
</organism>
<feature type="signal peptide" evidence="6">
    <location>
        <begin position="1"/>
        <end position="18"/>
    </location>
</feature>
<feature type="domain" description="Lipoprotein YgdI/YgdR-like SH3-like" evidence="7">
    <location>
        <begin position="24"/>
        <end position="71"/>
    </location>
</feature>
<dbReference type="OrthoDB" id="5459839at2"/>
<evidence type="ECO:0000256" key="1">
    <source>
        <dbReference type="ARBA" id="ARBA00022475"/>
    </source>
</evidence>
<gene>
    <name evidence="8" type="ORF">AWY79_11455</name>
    <name evidence="9" type="ORF">EDC59_10627</name>
</gene>
<dbReference type="PANTHER" id="PTHR37011">
    <property type="entry name" value="POT FAMILY PEPTIDE TRANSPORT PROTEIN-RELATED"/>
    <property type="match status" value="1"/>
</dbReference>
<evidence type="ECO:0000259" key="7">
    <source>
        <dbReference type="Pfam" id="PF06004"/>
    </source>
</evidence>
<evidence type="ECO:0000256" key="4">
    <source>
        <dbReference type="ARBA" id="ARBA00023139"/>
    </source>
</evidence>
<keyword evidence="2 6" id="KW-0732">Signal</keyword>
<dbReference type="PANTHER" id="PTHR37011:SF1">
    <property type="entry name" value="POT FAMILY PEPTIDE TRANSPORT PROTEIN"/>
    <property type="match status" value="1"/>
</dbReference>
<reference evidence="9 11" key="2">
    <citation type="submission" date="2019-03" db="EMBL/GenBank/DDBJ databases">
        <title>Genomic Encyclopedia of Type Strains, Phase IV (KMG-IV): sequencing the most valuable type-strain genomes for metagenomic binning, comparative biology and taxonomic classification.</title>
        <authorList>
            <person name="Goeker M."/>
        </authorList>
    </citation>
    <scope>NUCLEOTIDE SEQUENCE [LARGE SCALE GENOMIC DNA]</scope>
    <source>
        <strain evidence="9 11">DSM 101483</strain>
    </source>
</reference>
<dbReference type="InterPro" id="IPR047807">
    <property type="entry name" value="YgdI/YgdR-like_SH3-like"/>
</dbReference>
<dbReference type="KEGG" id="dej:AWY79_11455"/>
<sequence length="72" mass="8069">MKNLLRPLLLTALTLALAACMSSYRITTTDGQVYIADETPVYDVATDSYAFTDQDGQQVRLSKQQIELIKEQ</sequence>
<accession>A0A126QPJ6</accession>
<keyword evidence="4" id="KW-0564">Palmitate</keyword>
<dbReference type="SUPFAM" id="SSF50182">
    <property type="entry name" value="Sm-like ribonucleoproteins"/>
    <property type="match status" value="1"/>
</dbReference>
<dbReference type="InterPro" id="IPR010920">
    <property type="entry name" value="LSM_dom_sf"/>
</dbReference>
<keyword evidence="5" id="KW-0449">Lipoprotein</keyword>
<evidence type="ECO:0000313" key="9">
    <source>
        <dbReference type="EMBL" id="TDT88215.1"/>
    </source>
</evidence>
<evidence type="ECO:0000313" key="8">
    <source>
        <dbReference type="EMBL" id="AMK11686.1"/>
    </source>
</evidence>
<dbReference type="Pfam" id="PF06004">
    <property type="entry name" value="DUF903"/>
    <property type="match status" value="1"/>
</dbReference>
<keyword evidence="3" id="KW-0472">Membrane</keyword>
<evidence type="ECO:0000256" key="3">
    <source>
        <dbReference type="ARBA" id="ARBA00023136"/>
    </source>
</evidence>
<reference evidence="8 10" key="1">
    <citation type="journal article" date="2016" name="Front. Microbiol.">
        <title>Genome Sequence of the Piezophilic, Mesophilic Sulfate-Reducing Bacterium Desulfovibrio indicus J2T.</title>
        <authorList>
            <person name="Cao J."/>
            <person name="Maignien L."/>
            <person name="Shao Z."/>
            <person name="Alain K."/>
            <person name="Jebbar M."/>
        </authorList>
    </citation>
    <scope>NUCLEOTIDE SEQUENCE [LARGE SCALE GENOMIC DNA]</scope>
    <source>
        <strain evidence="8 10">J2</strain>
    </source>
</reference>
<dbReference type="EMBL" id="CP014206">
    <property type="protein sequence ID" value="AMK11686.1"/>
    <property type="molecule type" value="Genomic_DNA"/>
</dbReference>
<dbReference type="Gene3D" id="2.30.30.100">
    <property type="match status" value="1"/>
</dbReference>
<dbReference type="Proteomes" id="UP000055611">
    <property type="component" value="Chromosome"/>
</dbReference>
<dbReference type="InterPro" id="IPR010305">
    <property type="entry name" value="YgdI/YgdR-like"/>
</dbReference>
<evidence type="ECO:0000313" key="11">
    <source>
        <dbReference type="Proteomes" id="UP000295506"/>
    </source>
</evidence>
<feature type="chain" id="PRO_5044548198" evidence="6">
    <location>
        <begin position="19"/>
        <end position="72"/>
    </location>
</feature>
<dbReference type="EMBL" id="SOBK01000006">
    <property type="protein sequence ID" value="TDT88215.1"/>
    <property type="molecule type" value="Genomic_DNA"/>
</dbReference>
<keyword evidence="10" id="KW-1185">Reference proteome</keyword>
<evidence type="ECO:0000256" key="5">
    <source>
        <dbReference type="ARBA" id="ARBA00023288"/>
    </source>
</evidence>
<evidence type="ECO:0000256" key="6">
    <source>
        <dbReference type="SAM" id="SignalP"/>
    </source>
</evidence>
<keyword evidence="1" id="KW-1003">Cell membrane</keyword>